<protein>
    <recommendedName>
        <fullName evidence="7">Myb/SANT-like domain-containing protein</fullName>
    </recommendedName>
</protein>
<feature type="region of interest" description="Disordered" evidence="6">
    <location>
        <begin position="490"/>
        <end position="557"/>
    </location>
</feature>
<dbReference type="Proteomes" id="UP000290289">
    <property type="component" value="Chromosome 2"/>
</dbReference>
<dbReference type="CDD" id="cd00452">
    <property type="entry name" value="KDPG_aldolase"/>
    <property type="match status" value="1"/>
</dbReference>
<accession>A0A498KCQ9</accession>
<feature type="domain" description="Myb/SANT-like" evidence="7">
    <location>
        <begin position="360"/>
        <end position="454"/>
    </location>
</feature>
<proteinExistence type="inferred from homology"/>
<dbReference type="PANTHER" id="PTHR30246">
    <property type="entry name" value="2-KETO-3-DEOXY-6-PHOSPHOGLUCONATE ALDOLASE"/>
    <property type="match status" value="1"/>
</dbReference>
<name>A0A498KCQ9_MALDO</name>
<evidence type="ECO:0000259" key="7">
    <source>
        <dbReference type="Pfam" id="PF12776"/>
    </source>
</evidence>
<dbReference type="PANTHER" id="PTHR30246:SF1">
    <property type="entry name" value="2-DEHYDRO-3-DEOXY-6-PHOSPHOGALACTONATE ALDOLASE-RELATED"/>
    <property type="match status" value="1"/>
</dbReference>
<keyword evidence="5" id="KW-0119">Carbohydrate metabolism</keyword>
<evidence type="ECO:0000256" key="1">
    <source>
        <dbReference type="ARBA" id="ARBA00004761"/>
    </source>
</evidence>
<keyword evidence="9" id="KW-1185">Reference proteome</keyword>
<dbReference type="AlphaFoldDB" id="A0A498KCQ9"/>
<evidence type="ECO:0000256" key="2">
    <source>
        <dbReference type="ARBA" id="ARBA00006906"/>
    </source>
</evidence>
<dbReference type="SUPFAM" id="SSF51569">
    <property type="entry name" value="Aldolase"/>
    <property type="match status" value="1"/>
</dbReference>
<dbReference type="InterPro" id="IPR013785">
    <property type="entry name" value="Aldolase_TIM"/>
</dbReference>
<evidence type="ECO:0000256" key="5">
    <source>
        <dbReference type="ARBA" id="ARBA00023277"/>
    </source>
</evidence>
<dbReference type="Pfam" id="PF12776">
    <property type="entry name" value="Myb_DNA-bind_3"/>
    <property type="match status" value="1"/>
</dbReference>
<evidence type="ECO:0000256" key="6">
    <source>
        <dbReference type="SAM" id="MobiDB-lite"/>
    </source>
</evidence>
<comment type="pathway">
    <text evidence="1">Carbohydrate acid metabolism.</text>
</comment>
<organism evidence="8 9">
    <name type="scientific">Malus domestica</name>
    <name type="common">Apple</name>
    <name type="synonym">Pyrus malus</name>
    <dbReference type="NCBI Taxonomy" id="3750"/>
    <lineage>
        <taxon>Eukaryota</taxon>
        <taxon>Viridiplantae</taxon>
        <taxon>Streptophyta</taxon>
        <taxon>Embryophyta</taxon>
        <taxon>Tracheophyta</taxon>
        <taxon>Spermatophyta</taxon>
        <taxon>Magnoliopsida</taxon>
        <taxon>eudicotyledons</taxon>
        <taxon>Gunneridae</taxon>
        <taxon>Pentapetalae</taxon>
        <taxon>rosids</taxon>
        <taxon>fabids</taxon>
        <taxon>Rosales</taxon>
        <taxon>Rosaceae</taxon>
        <taxon>Amygdaloideae</taxon>
        <taxon>Maleae</taxon>
        <taxon>Malus</taxon>
    </lineage>
</organism>
<evidence type="ECO:0000256" key="3">
    <source>
        <dbReference type="ARBA" id="ARBA00011233"/>
    </source>
</evidence>
<gene>
    <name evidence="8" type="ORF">DVH24_006394</name>
</gene>
<evidence type="ECO:0000313" key="9">
    <source>
        <dbReference type="Proteomes" id="UP000290289"/>
    </source>
</evidence>
<dbReference type="EMBL" id="RDQH01000328">
    <property type="protein sequence ID" value="RXI05137.1"/>
    <property type="molecule type" value="Genomic_DNA"/>
</dbReference>
<comment type="similarity">
    <text evidence="2">Belongs to the KHG/KDPG aldolase family.</text>
</comment>
<reference evidence="8 9" key="1">
    <citation type="submission" date="2018-10" db="EMBL/GenBank/DDBJ databases">
        <title>A high-quality apple genome assembly.</title>
        <authorList>
            <person name="Hu J."/>
        </authorList>
    </citation>
    <scope>NUCLEOTIDE SEQUENCE [LARGE SCALE GENOMIC DNA]</scope>
    <source>
        <strain evidence="9">cv. HFTH1</strain>
        <tissue evidence="8">Young leaf</tissue>
    </source>
</reference>
<dbReference type="GO" id="GO:0016829">
    <property type="term" value="F:lyase activity"/>
    <property type="evidence" value="ECO:0007669"/>
    <property type="project" value="UniProtKB-KW"/>
</dbReference>
<dbReference type="InterPro" id="IPR000887">
    <property type="entry name" value="Aldlse_KDPG_KHG"/>
</dbReference>
<comment type="caution">
    <text evidence="8">The sequence shown here is derived from an EMBL/GenBank/DDBJ whole genome shotgun (WGS) entry which is preliminary data.</text>
</comment>
<feature type="compositionally biased region" description="Basic and acidic residues" evidence="6">
    <location>
        <begin position="490"/>
        <end position="504"/>
    </location>
</feature>
<dbReference type="Pfam" id="PF01081">
    <property type="entry name" value="Aldolase"/>
    <property type="match status" value="1"/>
</dbReference>
<sequence>MASTSVSVNIIRPLASPGLQIPPPPQWRRPHRLGLRCLSCAISIDKTLAEIENSGVIACLRANSAELAIEAASAAFLGGISVLEIVMSTPGVFEVLQQLVLDHPTRFLGVGTVLNVDDAKRAMLAGANFLMSPAMVKDIVDDLRYSEVLYIPGVMTPTEILSAYNTGAKIVKVYPVSALGGTQYISAIKKPFPHISMVASQGIKIDAVGEYIAEGASSVVLSDAIFDKEAMDRKNFNRIYQLAKAAALHGKEAVDRTWPPQNHLTRKKIERRFKILWRIRSIIMDIRSLMSSFQNITWSHNFREDNFLADVTNVEMGSSNSYFWDCTIPIYELGMDHYDLHRQRRDLKHKGRNVGRNVVWSLAMDKCLIDCLAIQARHGNKIDKSFNEHAYTAACIAVNSRFNLNLNNQKVINRLKTIKKRYKAMKDILSQDGFRWNPTTKMIECDNEELWKRYIAAHPDAKGFRGKPIEMYDELKIVCGNYQVPSRWAKMKDGGHPSEMKNFEDDSASFLSPSSDDLSETDGTESYSGPEEEFTKLPDGSQDPPLIQPLRQLPKRPRGSEAVQDALMTVASSIRCLADAMEQSKYSIDASQLLQAVMEIDGLEEAKQMYAFEYLNADPVKARAFITYDARMRKIYLFRQFWWWK</sequence>
<evidence type="ECO:0000313" key="8">
    <source>
        <dbReference type="EMBL" id="RXI05137.1"/>
    </source>
</evidence>
<evidence type="ECO:0000256" key="4">
    <source>
        <dbReference type="ARBA" id="ARBA00023239"/>
    </source>
</evidence>
<comment type="subunit">
    <text evidence="3">Homotrimer.</text>
</comment>
<keyword evidence="4" id="KW-0456">Lyase</keyword>
<dbReference type="InterPro" id="IPR024752">
    <property type="entry name" value="Myb/SANT-like_dom"/>
</dbReference>
<dbReference type="Gene3D" id="3.20.20.70">
    <property type="entry name" value="Aldolase class I"/>
    <property type="match status" value="1"/>
</dbReference>